<feature type="domain" description="Cyclic nucleotide-binding" evidence="4">
    <location>
        <begin position="47"/>
        <end position="139"/>
    </location>
</feature>
<dbReference type="PROSITE" id="PS51063">
    <property type="entry name" value="HTH_CRP_2"/>
    <property type="match status" value="1"/>
</dbReference>
<dbReference type="Proteomes" id="UP000199513">
    <property type="component" value="Unassembled WGS sequence"/>
</dbReference>
<dbReference type="Pfam" id="PF13545">
    <property type="entry name" value="HTH_Crp_2"/>
    <property type="match status" value="1"/>
</dbReference>
<proteinExistence type="predicted"/>
<feature type="domain" description="HTH crp-type" evidence="5">
    <location>
        <begin position="153"/>
        <end position="226"/>
    </location>
</feature>
<dbReference type="Gene3D" id="2.60.120.10">
    <property type="entry name" value="Jelly Rolls"/>
    <property type="match status" value="1"/>
</dbReference>
<evidence type="ECO:0000256" key="1">
    <source>
        <dbReference type="ARBA" id="ARBA00023015"/>
    </source>
</evidence>
<protein>
    <submittedName>
        <fullName evidence="6">CRP/FNR family transcriptional regulator, anaerobic regulatory protein</fullName>
    </submittedName>
</protein>
<dbReference type="InterPro" id="IPR014710">
    <property type="entry name" value="RmlC-like_jellyroll"/>
</dbReference>
<dbReference type="InterPro" id="IPR000595">
    <property type="entry name" value="cNMP-bd_dom"/>
</dbReference>
<keyword evidence="7" id="KW-1185">Reference proteome</keyword>
<dbReference type="PANTHER" id="PTHR24567">
    <property type="entry name" value="CRP FAMILY TRANSCRIPTIONAL REGULATORY PROTEIN"/>
    <property type="match status" value="1"/>
</dbReference>
<dbReference type="CDD" id="cd00092">
    <property type="entry name" value="HTH_CRP"/>
    <property type="match status" value="1"/>
</dbReference>
<dbReference type="SMART" id="SM00419">
    <property type="entry name" value="HTH_CRP"/>
    <property type="match status" value="1"/>
</dbReference>
<reference evidence="6 7" key="1">
    <citation type="submission" date="2016-10" db="EMBL/GenBank/DDBJ databases">
        <authorList>
            <person name="de Groot N.N."/>
        </authorList>
    </citation>
    <scope>NUCLEOTIDE SEQUENCE [LARGE SCALE GENOMIC DNA]</scope>
    <source>
        <strain>GEY</strain>
        <strain evidence="7">DSM 9560</strain>
    </source>
</reference>
<dbReference type="Gene3D" id="1.10.10.10">
    <property type="entry name" value="Winged helix-like DNA-binding domain superfamily/Winged helix DNA-binding domain"/>
    <property type="match status" value="1"/>
</dbReference>
<dbReference type="STRING" id="1003.SAMN04488541_1001204"/>
<evidence type="ECO:0000259" key="4">
    <source>
        <dbReference type="PROSITE" id="PS50042"/>
    </source>
</evidence>
<keyword evidence="3" id="KW-0804">Transcription</keyword>
<dbReference type="InterPro" id="IPR036390">
    <property type="entry name" value="WH_DNA-bd_sf"/>
</dbReference>
<gene>
    <name evidence="6" type="ORF">SAMN04488541_1001204</name>
</gene>
<dbReference type="AlphaFoldDB" id="A0A1I2AJV2"/>
<dbReference type="EMBL" id="FONY01000001">
    <property type="protein sequence ID" value="SFE44251.1"/>
    <property type="molecule type" value="Genomic_DNA"/>
</dbReference>
<dbReference type="SUPFAM" id="SSF51206">
    <property type="entry name" value="cAMP-binding domain-like"/>
    <property type="match status" value="1"/>
</dbReference>
<name>A0A1I2AJV2_9BACT</name>
<dbReference type="PANTHER" id="PTHR24567:SF26">
    <property type="entry name" value="REGULATORY PROTEIN YEIL"/>
    <property type="match status" value="1"/>
</dbReference>
<dbReference type="InterPro" id="IPR012318">
    <property type="entry name" value="HTH_CRP"/>
</dbReference>
<dbReference type="GO" id="GO:0003677">
    <property type="term" value="F:DNA binding"/>
    <property type="evidence" value="ECO:0007669"/>
    <property type="project" value="UniProtKB-KW"/>
</dbReference>
<sequence length="231" mass="26812">MDKVKDVKYWYLRNHQIFSQMNEQEIKMLCVISGFKRARKNDLIFFDEVKRIYFLKKGIVKIIQTDAEGNEKVKDFLQQGDIFGDITLEKGKNSLGNSEYAKAVSDEVIICSFMPDDFEQVLEKNPSIALKLTKKVGEELRTLQVRYNDLIFRDVKTRLINFLVDFSQKNGKKEQDSIAVKNFLTHQDIADIIGATRQTVTSLINELERDNKLHYSRSKIIIPNINDLKIG</sequence>
<evidence type="ECO:0000259" key="5">
    <source>
        <dbReference type="PROSITE" id="PS51063"/>
    </source>
</evidence>
<dbReference type="OrthoDB" id="9788438at2"/>
<evidence type="ECO:0000313" key="6">
    <source>
        <dbReference type="EMBL" id="SFE44251.1"/>
    </source>
</evidence>
<dbReference type="Pfam" id="PF00027">
    <property type="entry name" value="cNMP_binding"/>
    <property type="match status" value="1"/>
</dbReference>
<evidence type="ECO:0000256" key="2">
    <source>
        <dbReference type="ARBA" id="ARBA00023125"/>
    </source>
</evidence>
<dbReference type="SUPFAM" id="SSF46785">
    <property type="entry name" value="Winged helix' DNA-binding domain"/>
    <property type="match status" value="1"/>
</dbReference>
<dbReference type="InterPro" id="IPR050397">
    <property type="entry name" value="Env_Response_Regulators"/>
</dbReference>
<accession>A0A1I2AJV2</accession>
<keyword evidence="2" id="KW-0238">DNA-binding</keyword>
<evidence type="ECO:0000313" key="7">
    <source>
        <dbReference type="Proteomes" id="UP000199513"/>
    </source>
</evidence>
<dbReference type="GO" id="GO:0003700">
    <property type="term" value="F:DNA-binding transcription factor activity"/>
    <property type="evidence" value="ECO:0007669"/>
    <property type="project" value="TreeGrafter"/>
</dbReference>
<organism evidence="6 7">
    <name type="scientific">Thermoflexibacter ruber</name>
    <dbReference type="NCBI Taxonomy" id="1003"/>
    <lineage>
        <taxon>Bacteria</taxon>
        <taxon>Pseudomonadati</taxon>
        <taxon>Bacteroidota</taxon>
        <taxon>Cytophagia</taxon>
        <taxon>Cytophagales</taxon>
        <taxon>Thermoflexibacteraceae</taxon>
        <taxon>Thermoflexibacter</taxon>
    </lineage>
</organism>
<keyword evidence="1" id="KW-0805">Transcription regulation</keyword>
<dbReference type="GO" id="GO:0005829">
    <property type="term" value="C:cytosol"/>
    <property type="evidence" value="ECO:0007669"/>
    <property type="project" value="TreeGrafter"/>
</dbReference>
<dbReference type="CDD" id="cd00038">
    <property type="entry name" value="CAP_ED"/>
    <property type="match status" value="1"/>
</dbReference>
<evidence type="ECO:0000256" key="3">
    <source>
        <dbReference type="ARBA" id="ARBA00023163"/>
    </source>
</evidence>
<dbReference type="InterPro" id="IPR018490">
    <property type="entry name" value="cNMP-bd_dom_sf"/>
</dbReference>
<dbReference type="SMART" id="SM00100">
    <property type="entry name" value="cNMP"/>
    <property type="match status" value="1"/>
</dbReference>
<dbReference type="InterPro" id="IPR036388">
    <property type="entry name" value="WH-like_DNA-bd_sf"/>
</dbReference>
<dbReference type="PROSITE" id="PS50042">
    <property type="entry name" value="CNMP_BINDING_3"/>
    <property type="match status" value="1"/>
</dbReference>